<accession>A0AAD8E5E2</accession>
<dbReference type="Proteomes" id="UP001233999">
    <property type="component" value="Unassembled WGS sequence"/>
</dbReference>
<keyword evidence="1" id="KW-0812">Transmembrane</keyword>
<dbReference type="InterPro" id="IPR001611">
    <property type="entry name" value="Leu-rich_rpt"/>
</dbReference>
<reference evidence="3" key="1">
    <citation type="journal article" date="2023" name="IScience">
        <title>Live-bearing cockroach genome reveals convergent evolutionary mechanisms linked to viviparity in insects and beyond.</title>
        <authorList>
            <person name="Fouks B."/>
            <person name="Harrison M.C."/>
            <person name="Mikhailova A.A."/>
            <person name="Marchal E."/>
            <person name="English S."/>
            <person name="Carruthers M."/>
            <person name="Jennings E.C."/>
            <person name="Chiamaka E.L."/>
            <person name="Frigard R.A."/>
            <person name="Pippel M."/>
            <person name="Attardo G.M."/>
            <person name="Benoit J.B."/>
            <person name="Bornberg-Bauer E."/>
            <person name="Tobe S.S."/>
        </authorList>
    </citation>
    <scope>NUCLEOTIDE SEQUENCE</scope>
    <source>
        <strain evidence="3">Stay&amp;Tobe</strain>
    </source>
</reference>
<evidence type="ECO:0000313" key="4">
    <source>
        <dbReference type="Proteomes" id="UP001233999"/>
    </source>
</evidence>
<keyword evidence="1" id="KW-0472">Membrane</keyword>
<feature type="chain" id="PRO_5042020280" evidence="2">
    <location>
        <begin position="18"/>
        <end position="108"/>
    </location>
</feature>
<reference evidence="3" key="2">
    <citation type="submission" date="2023-05" db="EMBL/GenBank/DDBJ databases">
        <authorList>
            <person name="Fouks B."/>
        </authorList>
    </citation>
    <scope>NUCLEOTIDE SEQUENCE</scope>
    <source>
        <strain evidence="3">Stay&amp;Tobe</strain>
        <tissue evidence="3">Testes</tissue>
    </source>
</reference>
<keyword evidence="2" id="KW-0732">Signal</keyword>
<gene>
    <name evidence="3" type="ORF">L9F63_025209</name>
</gene>
<evidence type="ECO:0000256" key="2">
    <source>
        <dbReference type="SAM" id="SignalP"/>
    </source>
</evidence>
<protein>
    <submittedName>
        <fullName evidence="3">Uncharacterized protein</fullName>
    </submittedName>
</protein>
<feature type="transmembrane region" description="Helical" evidence="1">
    <location>
        <begin position="74"/>
        <end position="94"/>
    </location>
</feature>
<dbReference type="EMBL" id="JASPKZ010009203">
    <property type="protein sequence ID" value="KAJ9577930.1"/>
    <property type="molecule type" value="Genomic_DNA"/>
</dbReference>
<dbReference type="Pfam" id="PF00560">
    <property type="entry name" value="LRR_1"/>
    <property type="match status" value="2"/>
</dbReference>
<evidence type="ECO:0000256" key="1">
    <source>
        <dbReference type="SAM" id="Phobius"/>
    </source>
</evidence>
<comment type="caution">
    <text evidence="3">The sequence shown here is derived from an EMBL/GenBank/DDBJ whole genome shotgun (WGS) entry which is preliminary data.</text>
</comment>
<organism evidence="3 4">
    <name type="scientific">Diploptera punctata</name>
    <name type="common">Pacific beetle cockroach</name>
    <dbReference type="NCBI Taxonomy" id="6984"/>
    <lineage>
        <taxon>Eukaryota</taxon>
        <taxon>Metazoa</taxon>
        <taxon>Ecdysozoa</taxon>
        <taxon>Arthropoda</taxon>
        <taxon>Hexapoda</taxon>
        <taxon>Insecta</taxon>
        <taxon>Pterygota</taxon>
        <taxon>Neoptera</taxon>
        <taxon>Polyneoptera</taxon>
        <taxon>Dictyoptera</taxon>
        <taxon>Blattodea</taxon>
        <taxon>Blaberoidea</taxon>
        <taxon>Blaberidae</taxon>
        <taxon>Diplopterinae</taxon>
        <taxon>Diploptera</taxon>
    </lineage>
</organism>
<name>A0AAD8E5E2_DIPPU</name>
<dbReference type="AlphaFoldDB" id="A0AAD8E5E2"/>
<sequence length="108" mass="12024">ISALILLDLSFCKLTEATITSFSNLSLEFLDLSDNNLMNLILPNKSKPKRSMLNNDISKRNKLPEDTKGILNTILYSIIGFAAVLCILLLAVLVKVSMMNILHVNGRY</sequence>
<proteinExistence type="predicted"/>
<feature type="non-terminal residue" evidence="3">
    <location>
        <position position="108"/>
    </location>
</feature>
<keyword evidence="1" id="KW-1133">Transmembrane helix</keyword>
<feature type="signal peptide" evidence="2">
    <location>
        <begin position="1"/>
        <end position="17"/>
    </location>
</feature>
<evidence type="ECO:0000313" key="3">
    <source>
        <dbReference type="EMBL" id="KAJ9577930.1"/>
    </source>
</evidence>
<keyword evidence="4" id="KW-1185">Reference proteome</keyword>
<dbReference type="SUPFAM" id="SSF52058">
    <property type="entry name" value="L domain-like"/>
    <property type="match status" value="1"/>
</dbReference>
<feature type="non-terminal residue" evidence="3">
    <location>
        <position position="1"/>
    </location>
</feature>